<dbReference type="EMBL" id="AICP01000042">
    <property type="protein sequence ID" value="EID21307.1"/>
    <property type="molecule type" value="Genomic_DNA"/>
</dbReference>
<keyword evidence="2" id="KW-1185">Reference proteome</keyword>
<protein>
    <submittedName>
        <fullName evidence="1">Uncharacterized protein</fullName>
    </submittedName>
</protein>
<dbReference type="RefSeq" id="WP_003036537.1">
    <property type="nucleotide sequence ID" value="NZ_AICP01000042.1"/>
</dbReference>
<organism evidence="1 2">
    <name type="scientific">Streptococcus anginosus subsp. whileyi CCUG 39159</name>
    <dbReference type="NCBI Taxonomy" id="1095729"/>
    <lineage>
        <taxon>Bacteria</taxon>
        <taxon>Bacillati</taxon>
        <taxon>Bacillota</taxon>
        <taxon>Bacilli</taxon>
        <taxon>Lactobacillales</taxon>
        <taxon>Streptococcaceae</taxon>
        <taxon>Streptococcus</taxon>
        <taxon>Streptococcus anginosus group</taxon>
    </lineage>
</organism>
<reference evidence="1 2" key="1">
    <citation type="submission" date="2012-01" db="EMBL/GenBank/DDBJ databases">
        <authorList>
            <person name="Harkins D.M."/>
            <person name="Madupu R."/>
            <person name="Durkin A.S."/>
            <person name="Torralba M."/>
            <person name="Methe B."/>
            <person name="Sutton G.G."/>
            <person name="Nelson K.E."/>
        </authorList>
    </citation>
    <scope>NUCLEOTIDE SEQUENCE [LARGE SCALE GENOMIC DNA]</scope>
    <source>
        <strain evidence="1 2">CCUG 39159</strain>
    </source>
</reference>
<proteinExistence type="predicted"/>
<dbReference type="PATRIC" id="fig|1095729.3.peg.1326"/>
<gene>
    <name evidence="1" type="ORF">HMPREF1043_1957</name>
</gene>
<name>I0SD54_STRAP</name>
<dbReference type="AlphaFoldDB" id="I0SD54"/>
<accession>I0SD54</accession>
<dbReference type="Proteomes" id="UP000003245">
    <property type="component" value="Unassembled WGS sequence"/>
</dbReference>
<sequence length="124" mass="13909">MSLKNLSHFTAFNAPLFLSRKELRFISAASWVEKTESGSKVEKGVKVGLLIFVDDSDYLNEKDNLGEQLVVKVPFASLDDFADFQPMITICEITDIEKATVYGEYRNQLSITAKVVKADDIVEL</sequence>
<evidence type="ECO:0000313" key="1">
    <source>
        <dbReference type="EMBL" id="EID21307.1"/>
    </source>
</evidence>
<evidence type="ECO:0000313" key="2">
    <source>
        <dbReference type="Proteomes" id="UP000003245"/>
    </source>
</evidence>
<comment type="caution">
    <text evidence="1">The sequence shown here is derived from an EMBL/GenBank/DDBJ whole genome shotgun (WGS) entry which is preliminary data.</text>
</comment>